<dbReference type="EMBL" id="JAACFV010000152">
    <property type="protein sequence ID" value="KAF7504025.1"/>
    <property type="molecule type" value="Genomic_DNA"/>
</dbReference>
<organism evidence="1 2">
    <name type="scientific">Endocarpon pusillum</name>
    <dbReference type="NCBI Taxonomy" id="364733"/>
    <lineage>
        <taxon>Eukaryota</taxon>
        <taxon>Fungi</taxon>
        <taxon>Dikarya</taxon>
        <taxon>Ascomycota</taxon>
        <taxon>Pezizomycotina</taxon>
        <taxon>Eurotiomycetes</taxon>
        <taxon>Chaetothyriomycetidae</taxon>
        <taxon>Verrucariales</taxon>
        <taxon>Verrucariaceae</taxon>
        <taxon>Endocarpon</taxon>
    </lineage>
</organism>
<proteinExistence type="predicted"/>
<protein>
    <submittedName>
        <fullName evidence="1">Uncharacterized protein</fullName>
    </submittedName>
</protein>
<gene>
    <name evidence="1" type="ORF">GJ744_002904</name>
</gene>
<sequence length="149" mass="16397">MYSMVDNGRIVFPTFSSGKRKGLFGRLFKAHAKRTFNMLHITALPFNLSCLPGPSPAAGHAIVSLIREGSVKGQNVLTTSSFPFDKVRAMSPTAGLGCHLCTLPATVIDPWDEALLVDDIERPTSFIEDTFSIEYYVGTYIPQIQLFDP</sequence>
<dbReference type="Proteomes" id="UP000606974">
    <property type="component" value="Unassembled WGS sequence"/>
</dbReference>
<reference evidence="1" key="1">
    <citation type="submission" date="2020-02" db="EMBL/GenBank/DDBJ databases">
        <authorList>
            <person name="Palmer J.M."/>
        </authorList>
    </citation>
    <scope>NUCLEOTIDE SEQUENCE</scope>
    <source>
        <strain evidence="1">EPUS1.4</strain>
        <tissue evidence="1">Thallus</tissue>
    </source>
</reference>
<name>A0A8H7E063_9EURO</name>
<evidence type="ECO:0000313" key="2">
    <source>
        <dbReference type="Proteomes" id="UP000606974"/>
    </source>
</evidence>
<comment type="caution">
    <text evidence="1">The sequence shown here is derived from an EMBL/GenBank/DDBJ whole genome shotgun (WGS) entry which is preliminary data.</text>
</comment>
<evidence type="ECO:0000313" key="1">
    <source>
        <dbReference type="EMBL" id="KAF7504025.1"/>
    </source>
</evidence>
<accession>A0A8H7E063</accession>
<dbReference type="AlphaFoldDB" id="A0A8H7E063"/>
<keyword evidence="2" id="KW-1185">Reference proteome</keyword>